<evidence type="ECO:0000313" key="1">
    <source>
        <dbReference type="EMBL" id="KAG8657035.1"/>
    </source>
</evidence>
<comment type="caution">
    <text evidence="1">The sequence shown here is derived from an EMBL/GenBank/DDBJ whole genome shotgun (WGS) entry which is preliminary data.</text>
</comment>
<keyword evidence="2" id="KW-1185">Reference proteome</keyword>
<proteinExistence type="predicted"/>
<protein>
    <submittedName>
        <fullName evidence="1">Uncharacterized protein</fullName>
    </submittedName>
</protein>
<dbReference type="EMBL" id="CM004389">
    <property type="protein sequence ID" value="KAG8657035.1"/>
    <property type="molecule type" value="Genomic_DNA"/>
</dbReference>
<name>A0ACB7HYG0_MANES</name>
<accession>A0ACB7HYG0</accession>
<dbReference type="Proteomes" id="UP000091857">
    <property type="component" value="Chromosome 3"/>
</dbReference>
<organism evidence="1 2">
    <name type="scientific">Manihot esculenta</name>
    <name type="common">Cassava</name>
    <name type="synonym">Jatropha manihot</name>
    <dbReference type="NCBI Taxonomy" id="3983"/>
    <lineage>
        <taxon>Eukaryota</taxon>
        <taxon>Viridiplantae</taxon>
        <taxon>Streptophyta</taxon>
        <taxon>Embryophyta</taxon>
        <taxon>Tracheophyta</taxon>
        <taxon>Spermatophyta</taxon>
        <taxon>Magnoliopsida</taxon>
        <taxon>eudicotyledons</taxon>
        <taxon>Gunneridae</taxon>
        <taxon>Pentapetalae</taxon>
        <taxon>rosids</taxon>
        <taxon>fabids</taxon>
        <taxon>Malpighiales</taxon>
        <taxon>Euphorbiaceae</taxon>
        <taxon>Crotonoideae</taxon>
        <taxon>Manihoteae</taxon>
        <taxon>Manihot</taxon>
    </lineage>
</organism>
<sequence>MFIICRDFLLYSSLFVFYLFFISIYLSEAFLPIPSLLLSLSLIMTPLYHSPFLIDLNEGQQHDQLFFSKSTEEEAPSSSSYVSILNNPSQEFADYYHRDLQPLIQHQAEANISASHGGSWDYPNENESGFKLSSAVCKEENTNEDQRENSSVKWMSSKMRLMKRMMSSSDQTVSGKPETCMHKFEDDKERSLPLQDDNSSKNFSCSSSNSIRVCADCNTTKTPLWRSGPRGPKSLCNACGIRQRKARRAMAAAAAQTAGASGTIFGSKASAMKTKMKNKERKTSDSHLPLKKRCKFTAQARGRKKLCFEDSPINLSKNSAFHQQVFPQDEKEAAILLMALSYGLVHG</sequence>
<evidence type="ECO:0000313" key="2">
    <source>
        <dbReference type="Proteomes" id="UP000091857"/>
    </source>
</evidence>
<reference evidence="2" key="1">
    <citation type="journal article" date="2016" name="Nat. Biotechnol.">
        <title>Sequencing wild and cultivated cassava and related species reveals extensive interspecific hybridization and genetic diversity.</title>
        <authorList>
            <person name="Bredeson J.V."/>
            <person name="Lyons J.B."/>
            <person name="Prochnik S.E."/>
            <person name="Wu G.A."/>
            <person name="Ha C.M."/>
            <person name="Edsinger-Gonzales E."/>
            <person name="Grimwood J."/>
            <person name="Schmutz J."/>
            <person name="Rabbi I.Y."/>
            <person name="Egesi C."/>
            <person name="Nauluvula P."/>
            <person name="Lebot V."/>
            <person name="Ndunguru J."/>
            <person name="Mkamilo G."/>
            <person name="Bart R.S."/>
            <person name="Setter T.L."/>
            <person name="Gleadow R.M."/>
            <person name="Kulakow P."/>
            <person name="Ferguson M.E."/>
            <person name="Rounsley S."/>
            <person name="Rokhsar D.S."/>
        </authorList>
    </citation>
    <scope>NUCLEOTIDE SEQUENCE [LARGE SCALE GENOMIC DNA]</scope>
    <source>
        <strain evidence="2">cv. AM560-2</strain>
    </source>
</reference>
<gene>
    <name evidence="1" type="ORF">MANES_03G033200v8</name>
</gene>